<dbReference type="SUPFAM" id="SSF52499">
    <property type="entry name" value="Isochorismatase-like hydrolases"/>
    <property type="match status" value="1"/>
</dbReference>
<dbReference type="InterPro" id="IPR000868">
    <property type="entry name" value="Isochorismatase-like_dom"/>
</dbReference>
<dbReference type="PANTHER" id="PTHR43540:SF1">
    <property type="entry name" value="ISOCHORISMATASE HYDROLASE"/>
    <property type="match status" value="1"/>
</dbReference>
<dbReference type="Pfam" id="PF00857">
    <property type="entry name" value="Isochorismatase"/>
    <property type="match status" value="1"/>
</dbReference>
<gene>
    <name evidence="3" type="ORF">SAMN02745887_00990</name>
</gene>
<evidence type="ECO:0000313" key="4">
    <source>
        <dbReference type="Proteomes" id="UP000186513"/>
    </source>
</evidence>
<proteinExistence type="predicted"/>
<dbReference type="InterPro" id="IPR036380">
    <property type="entry name" value="Isochorismatase-like_sf"/>
</dbReference>
<sequence length="178" mass="18800">MTWALVVVDGLQWQGVSAVGQAARVSERIQALVRGFSEAGERVFHVENALERADLSASPGKGQQVLRRYGTDAFAGSGLARQLREAGVHSIVLCGTGTDSAIDATAKRALANGFDLILASDAHLAFDRGALRAESIVEHYNSVLAELVTPGQVIEVLPTAELLAVLRDEPAMPAAVGW</sequence>
<name>A0A1K2HAJ5_9NEIS</name>
<protein>
    <submittedName>
        <fullName evidence="3">Nicotinamidase-related amidase</fullName>
    </submittedName>
</protein>
<dbReference type="RefSeq" id="WP_072427519.1">
    <property type="nucleotide sequence ID" value="NZ_FPKR01000003.1"/>
</dbReference>
<evidence type="ECO:0000313" key="3">
    <source>
        <dbReference type="EMBL" id="SFZ73808.1"/>
    </source>
</evidence>
<dbReference type="STRING" id="1121279.SAMN02745887_00990"/>
<dbReference type="InterPro" id="IPR050272">
    <property type="entry name" value="Isochorismatase-like_hydrls"/>
</dbReference>
<evidence type="ECO:0000256" key="1">
    <source>
        <dbReference type="ARBA" id="ARBA00022801"/>
    </source>
</evidence>
<reference evidence="3 4" key="1">
    <citation type="submission" date="2016-11" db="EMBL/GenBank/DDBJ databases">
        <authorList>
            <person name="Jaros S."/>
            <person name="Januszkiewicz K."/>
            <person name="Wedrychowicz H."/>
        </authorList>
    </citation>
    <scope>NUCLEOTIDE SEQUENCE [LARGE SCALE GENOMIC DNA]</scope>
    <source>
        <strain evidence="3 4">DSM 18899</strain>
    </source>
</reference>
<dbReference type="AlphaFoldDB" id="A0A1K2HAJ5"/>
<organism evidence="3 4">
    <name type="scientific">Chitinimonas taiwanensis DSM 18899</name>
    <dbReference type="NCBI Taxonomy" id="1121279"/>
    <lineage>
        <taxon>Bacteria</taxon>
        <taxon>Pseudomonadati</taxon>
        <taxon>Pseudomonadota</taxon>
        <taxon>Betaproteobacteria</taxon>
        <taxon>Neisseriales</taxon>
        <taxon>Chitinibacteraceae</taxon>
        <taxon>Chitinimonas</taxon>
    </lineage>
</organism>
<feature type="domain" description="Isochorismatase-like" evidence="2">
    <location>
        <begin position="13"/>
        <end position="132"/>
    </location>
</feature>
<dbReference type="Gene3D" id="3.40.50.850">
    <property type="entry name" value="Isochorismatase-like"/>
    <property type="match status" value="1"/>
</dbReference>
<dbReference type="EMBL" id="FPKR01000003">
    <property type="protein sequence ID" value="SFZ73808.1"/>
    <property type="molecule type" value="Genomic_DNA"/>
</dbReference>
<accession>A0A1K2HAJ5</accession>
<keyword evidence="1" id="KW-0378">Hydrolase</keyword>
<keyword evidence="4" id="KW-1185">Reference proteome</keyword>
<evidence type="ECO:0000259" key="2">
    <source>
        <dbReference type="Pfam" id="PF00857"/>
    </source>
</evidence>
<dbReference type="PANTHER" id="PTHR43540">
    <property type="entry name" value="PEROXYUREIDOACRYLATE/UREIDOACRYLATE AMIDOHYDROLASE-RELATED"/>
    <property type="match status" value="1"/>
</dbReference>
<dbReference type="Proteomes" id="UP000186513">
    <property type="component" value="Unassembled WGS sequence"/>
</dbReference>
<dbReference type="GO" id="GO:0016787">
    <property type="term" value="F:hydrolase activity"/>
    <property type="evidence" value="ECO:0007669"/>
    <property type="project" value="UniProtKB-KW"/>
</dbReference>